<dbReference type="InterPro" id="IPR000182">
    <property type="entry name" value="GNAT_dom"/>
</dbReference>
<keyword evidence="5" id="KW-1185">Reference proteome</keyword>
<dbReference type="Pfam" id="PF00583">
    <property type="entry name" value="Acetyltransf_1"/>
    <property type="match status" value="1"/>
</dbReference>
<proteinExistence type="predicted"/>
<evidence type="ECO:0000313" key="5">
    <source>
        <dbReference type="Proteomes" id="UP000320209"/>
    </source>
</evidence>
<evidence type="ECO:0000256" key="1">
    <source>
        <dbReference type="ARBA" id="ARBA00022679"/>
    </source>
</evidence>
<dbReference type="SUPFAM" id="SSF55729">
    <property type="entry name" value="Acyl-CoA N-acyltransferases (Nat)"/>
    <property type="match status" value="1"/>
</dbReference>
<accession>A0A543A8N1</accession>
<dbReference type="PANTHER" id="PTHR43877:SF2">
    <property type="entry name" value="AMINOALKYLPHOSPHONATE N-ACETYLTRANSFERASE-RELATED"/>
    <property type="match status" value="1"/>
</dbReference>
<dbReference type="GO" id="GO:0016747">
    <property type="term" value="F:acyltransferase activity, transferring groups other than amino-acyl groups"/>
    <property type="evidence" value="ECO:0007669"/>
    <property type="project" value="InterPro"/>
</dbReference>
<evidence type="ECO:0000259" key="3">
    <source>
        <dbReference type="PROSITE" id="PS51186"/>
    </source>
</evidence>
<evidence type="ECO:0000256" key="2">
    <source>
        <dbReference type="ARBA" id="ARBA00023315"/>
    </source>
</evidence>
<sequence length="190" mass="20429">MQPFLVAASAMAGAEPKSGGTSVVDAVNLGVMNVEVRTITADDWSLFRDVSLRALADSPDAFRRTFAEAQALTDDFWLERAGGSSPILMVLEEGRGVAMGGVFAPPESTVAYVWGMWTAPEARGRGYAAGLLTDLVTWCRDRDLGVRLHVTEGNDVARRLYAAHGFEPTGGSEPLREGSALRVEELQLVM</sequence>
<reference evidence="4 5" key="1">
    <citation type="submission" date="2019-06" db="EMBL/GenBank/DDBJ databases">
        <title>Sequencing the genomes of 1000 actinobacteria strains.</title>
        <authorList>
            <person name="Klenk H.-P."/>
        </authorList>
    </citation>
    <scope>NUCLEOTIDE SEQUENCE [LARGE SCALE GENOMIC DNA]</scope>
    <source>
        <strain evidence="4 5">DSM 25218</strain>
    </source>
</reference>
<organism evidence="4 5">
    <name type="scientific">Nocardioides albertanoniae</name>
    <dbReference type="NCBI Taxonomy" id="1175486"/>
    <lineage>
        <taxon>Bacteria</taxon>
        <taxon>Bacillati</taxon>
        <taxon>Actinomycetota</taxon>
        <taxon>Actinomycetes</taxon>
        <taxon>Propionibacteriales</taxon>
        <taxon>Nocardioidaceae</taxon>
        <taxon>Nocardioides</taxon>
    </lineage>
</organism>
<dbReference type="AlphaFoldDB" id="A0A543A8N1"/>
<dbReference type="PROSITE" id="PS51186">
    <property type="entry name" value="GNAT"/>
    <property type="match status" value="1"/>
</dbReference>
<gene>
    <name evidence="4" type="ORF">FB381_2865</name>
</gene>
<dbReference type="Gene3D" id="3.40.630.30">
    <property type="match status" value="1"/>
</dbReference>
<dbReference type="InterPro" id="IPR050832">
    <property type="entry name" value="Bact_Acetyltransf"/>
</dbReference>
<dbReference type="InterPro" id="IPR016181">
    <property type="entry name" value="Acyl_CoA_acyltransferase"/>
</dbReference>
<comment type="caution">
    <text evidence="4">The sequence shown here is derived from an EMBL/GenBank/DDBJ whole genome shotgun (WGS) entry which is preliminary data.</text>
</comment>
<name>A0A543A8N1_9ACTN</name>
<evidence type="ECO:0000313" key="4">
    <source>
        <dbReference type="EMBL" id="TQL68964.1"/>
    </source>
</evidence>
<dbReference type="CDD" id="cd04301">
    <property type="entry name" value="NAT_SF"/>
    <property type="match status" value="1"/>
</dbReference>
<feature type="domain" description="N-acetyltransferase" evidence="3">
    <location>
        <begin position="34"/>
        <end position="190"/>
    </location>
</feature>
<dbReference type="EMBL" id="VFOV01000001">
    <property type="protein sequence ID" value="TQL68964.1"/>
    <property type="molecule type" value="Genomic_DNA"/>
</dbReference>
<dbReference type="Proteomes" id="UP000320209">
    <property type="component" value="Unassembled WGS sequence"/>
</dbReference>
<keyword evidence="1 4" id="KW-0808">Transferase</keyword>
<protein>
    <submittedName>
        <fullName evidence="4">Acetyltransferase (GNAT) family protein</fullName>
    </submittedName>
</protein>
<dbReference type="PANTHER" id="PTHR43877">
    <property type="entry name" value="AMINOALKYLPHOSPHONATE N-ACETYLTRANSFERASE-RELATED-RELATED"/>
    <property type="match status" value="1"/>
</dbReference>
<keyword evidence="2" id="KW-0012">Acyltransferase</keyword>